<dbReference type="AlphaFoldDB" id="A0ABD5YVN1"/>
<keyword evidence="6" id="KW-1185">Reference proteome</keyword>
<dbReference type="SUPFAM" id="SSF48208">
    <property type="entry name" value="Six-hairpin glycosidases"/>
    <property type="match status" value="1"/>
</dbReference>
<dbReference type="InterPro" id="IPR035396">
    <property type="entry name" value="Bac_rhamnosid6H"/>
</dbReference>
<dbReference type="PANTHER" id="PTHR33307:SF6">
    <property type="entry name" value="ALPHA-RHAMNOSIDASE (EUROFUNG)-RELATED"/>
    <property type="match status" value="1"/>
</dbReference>
<name>A0ABD5YVN1_9EURY</name>
<evidence type="ECO:0000313" key="6">
    <source>
        <dbReference type="Proteomes" id="UP001596417"/>
    </source>
</evidence>
<accession>A0ABD5YVN1</accession>
<dbReference type="GO" id="GO:0030596">
    <property type="term" value="F:alpha-L-rhamnosidase activity"/>
    <property type="evidence" value="ECO:0007669"/>
    <property type="project" value="UniProtKB-EC"/>
</dbReference>
<sequence length="84" mass="9752">MTVPWHLYRHYGDIGVLERHYEGMRKYVDFWQDESDGGIVPDEYGTYGDWLAFENKDPELSSRGLPRISSTPPSSITRRTCSPK</sequence>
<comment type="catalytic activity">
    <reaction evidence="1">
        <text>Hydrolysis of terminal non-reducing alpha-L-rhamnose residues in alpha-L-rhamnosides.</text>
        <dbReference type="EC" id="3.2.1.40"/>
    </reaction>
</comment>
<dbReference type="PANTHER" id="PTHR33307">
    <property type="entry name" value="ALPHA-RHAMNOSIDASE (EUROFUNG)"/>
    <property type="match status" value="1"/>
</dbReference>
<dbReference type="InterPro" id="IPR008928">
    <property type="entry name" value="6-hairpin_glycosidase_sf"/>
</dbReference>
<dbReference type="Pfam" id="PF17389">
    <property type="entry name" value="Bac_rhamnosid6H"/>
    <property type="match status" value="1"/>
</dbReference>
<reference evidence="5 6" key="1">
    <citation type="journal article" date="2019" name="Int. J. Syst. Evol. Microbiol.">
        <title>The Global Catalogue of Microorganisms (GCM) 10K type strain sequencing project: providing services to taxonomists for standard genome sequencing and annotation.</title>
        <authorList>
            <consortium name="The Broad Institute Genomics Platform"/>
            <consortium name="The Broad Institute Genome Sequencing Center for Infectious Disease"/>
            <person name="Wu L."/>
            <person name="Ma J."/>
        </authorList>
    </citation>
    <scope>NUCLEOTIDE SEQUENCE [LARGE SCALE GENOMIC DNA]</scope>
    <source>
        <strain evidence="5 6">RDMS1</strain>
    </source>
</reference>
<dbReference type="InterPro" id="IPR012341">
    <property type="entry name" value="6hp_glycosidase-like_sf"/>
</dbReference>
<dbReference type="RefSeq" id="WP_390206893.1">
    <property type="nucleotide sequence ID" value="NZ_JBHSZC010000005.1"/>
</dbReference>
<evidence type="ECO:0000256" key="2">
    <source>
        <dbReference type="ARBA" id="ARBA00012652"/>
    </source>
</evidence>
<protein>
    <recommendedName>
        <fullName evidence="2">alpha-L-rhamnosidase</fullName>
        <ecNumber evidence="2">3.2.1.40</ecNumber>
    </recommendedName>
</protein>
<comment type="caution">
    <text evidence="5">The sequence shown here is derived from an EMBL/GenBank/DDBJ whole genome shotgun (WGS) entry which is preliminary data.</text>
</comment>
<dbReference type="EMBL" id="JBHTAX010000006">
    <property type="protein sequence ID" value="MFC7192937.1"/>
    <property type="molecule type" value="Genomic_DNA"/>
</dbReference>
<evidence type="ECO:0000313" key="5">
    <source>
        <dbReference type="EMBL" id="MFC7192937.1"/>
    </source>
</evidence>
<feature type="region of interest" description="Disordered" evidence="3">
    <location>
        <begin position="59"/>
        <end position="84"/>
    </location>
</feature>
<dbReference type="InterPro" id="IPR016007">
    <property type="entry name" value="Alpha_rhamnosid"/>
</dbReference>
<gene>
    <name evidence="5" type="ORF">ACFQL7_26175</name>
</gene>
<organism evidence="5 6">
    <name type="scientific">Halocatena marina</name>
    <dbReference type="NCBI Taxonomy" id="2934937"/>
    <lineage>
        <taxon>Archaea</taxon>
        <taxon>Methanobacteriati</taxon>
        <taxon>Methanobacteriota</taxon>
        <taxon>Stenosarchaea group</taxon>
        <taxon>Halobacteria</taxon>
        <taxon>Halobacteriales</taxon>
        <taxon>Natronomonadaceae</taxon>
        <taxon>Halocatena</taxon>
    </lineage>
</organism>
<proteinExistence type="predicted"/>
<evidence type="ECO:0000259" key="4">
    <source>
        <dbReference type="Pfam" id="PF17389"/>
    </source>
</evidence>
<evidence type="ECO:0000256" key="1">
    <source>
        <dbReference type="ARBA" id="ARBA00001445"/>
    </source>
</evidence>
<evidence type="ECO:0000256" key="3">
    <source>
        <dbReference type="SAM" id="MobiDB-lite"/>
    </source>
</evidence>
<dbReference type="Proteomes" id="UP001596417">
    <property type="component" value="Unassembled WGS sequence"/>
</dbReference>
<feature type="compositionally biased region" description="Low complexity" evidence="3">
    <location>
        <begin position="66"/>
        <end position="84"/>
    </location>
</feature>
<dbReference type="EC" id="3.2.1.40" evidence="2"/>
<feature type="domain" description="Alpha-L-rhamnosidase six-hairpin glycosidase" evidence="4">
    <location>
        <begin position="2"/>
        <end position="58"/>
    </location>
</feature>
<dbReference type="Gene3D" id="1.50.10.10">
    <property type="match status" value="1"/>
</dbReference>